<dbReference type="OrthoDB" id="3688572at2759"/>
<evidence type="ECO:0000313" key="3">
    <source>
        <dbReference type="Proteomes" id="UP000800094"/>
    </source>
</evidence>
<name>A0A6A6IUG4_9PLEO</name>
<dbReference type="Proteomes" id="UP000800094">
    <property type="component" value="Unassembled WGS sequence"/>
</dbReference>
<keyword evidence="1" id="KW-0732">Signal</keyword>
<dbReference type="AlphaFoldDB" id="A0A6A6IUG4"/>
<feature type="chain" id="PRO_5025686978" evidence="1">
    <location>
        <begin position="18"/>
        <end position="262"/>
    </location>
</feature>
<dbReference type="GeneID" id="54579877"/>
<gene>
    <name evidence="2" type="ORF">BU26DRAFT_501117</name>
</gene>
<protein>
    <submittedName>
        <fullName evidence="2">Uncharacterized protein</fullName>
    </submittedName>
</protein>
<feature type="signal peptide" evidence="1">
    <location>
        <begin position="1"/>
        <end position="17"/>
    </location>
</feature>
<evidence type="ECO:0000313" key="2">
    <source>
        <dbReference type="EMBL" id="KAF2252823.1"/>
    </source>
</evidence>
<organism evidence="2 3">
    <name type="scientific">Trematosphaeria pertusa</name>
    <dbReference type="NCBI Taxonomy" id="390896"/>
    <lineage>
        <taxon>Eukaryota</taxon>
        <taxon>Fungi</taxon>
        <taxon>Dikarya</taxon>
        <taxon>Ascomycota</taxon>
        <taxon>Pezizomycotina</taxon>
        <taxon>Dothideomycetes</taxon>
        <taxon>Pleosporomycetidae</taxon>
        <taxon>Pleosporales</taxon>
        <taxon>Massarineae</taxon>
        <taxon>Trematosphaeriaceae</taxon>
        <taxon>Trematosphaeria</taxon>
    </lineage>
</organism>
<keyword evidence="3" id="KW-1185">Reference proteome</keyword>
<dbReference type="EMBL" id="ML987191">
    <property type="protein sequence ID" value="KAF2252823.1"/>
    <property type="molecule type" value="Genomic_DNA"/>
</dbReference>
<evidence type="ECO:0000256" key="1">
    <source>
        <dbReference type="SAM" id="SignalP"/>
    </source>
</evidence>
<proteinExistence type="predicted"/>
<sequence>MKLISLYVAASLTFSLAAPVDQRDANLSVTRTIGSPAPSGPTPSPVPAADLALRASAHTSFEDATNITISSAQNTVVTVAIGALARNVGNLLGSALYGTIWKGLDSICPPGQSECRKSTSGKHTYESFAIELEYVDKGDSFAHGPYLTLIVEHSFHRTEALRRLMIGSVAGALERSTRSAENCRNLRRDSWTSLHCNVGDSVAVLAGGSKLIVGISSRQDKGDGGGFDCGVVVDGAREYVDSLMPEYGREFGGGALADVKCV</sequence>
<accession>A0A6A6IUG4</accession>
<reference evidence="2" key="1">
    <citation type="journal article" date="2020" name="Stud. Mycol.">
        <title>101 Dothideomycetes genomes: a test case for predicting lifestyles and emergence of pathogens.</title>
        <authorList>
            <person name="Haridas S."/>
            <person name="Albert R."/>
            <person name="Binder M."/>
            <person name="Bloem J."/>
            <person name="Labutti K."/>
            <person name="Salamov A."/>
            <person name="Andreopoulos B."/>
            <person name="Baker S."/>
            <person name="Barry K."/>
            <person name="Bills G."/>
            <person name="Bluhm B."/>
            <person name="Cannon C."/>
            <person name="Castanera R."/>
            <person name="Culley D."/>
            <person name="Daum C."/>
            <person name="Ezra D."/>
            <person name="Gonzalez J."/>
            <person name="Henrissat B."/>
            <person name="Kuo A."/>
            <person name="Liang C."/>
            <person name="Lipzen A."/>
            <person name="Lutzoni F."/>
            <person name="Magnuson J."/>
            <person name="Mondo S."/>
            <person name="Nolan M."/>
            <person name="Ohm R."/>
            <person name="Pangilinan J."/>
            <person name="Park H.-J."/>
            <person name="Ramirez L."/>
            <person name="Alfaro M."/>
            <person name="Sun H."/>
            <person name="Tritt A."/>
            <person name="Yoshinaga Y."/>
            <person name="Zwiers L.-H."/>
            <person name="Turgeon B."/>
            <person name="Goodwin S."/>
            <person name="Spatafora J."/>
            <person name="Crous P."/>
            <person name="Grigoriev I."/>
        </authorList>
    </citation>
    <scope>NUCLEOTIDE SEQUENCE</scope>
    <source>
        <strain evidence="2">CBS 122368</strain>
    </source>
</reference>
<dbReference type="RefSeq" id="XP_033687827.1">
    <property type="nucleotide sequence ID" value="XM_033826547.1"/>
</dbReference>